<comment type="caution">
    <text evidence="2">The sequence shown here is derived from an EMBL/GenBank/DDBJ whole genome shotgun (WGS) entry which is preliminary data.</text>
</comment>
<name>A0A022KXE2_9MICO</name>
<evidence type="ECO:0000313" key="2">
    <source>
        <dbReference type="EMBL" id="EYT49021.1"/>
    </source>
</evidence>
<accession>A0A022KXE2</accession>
<proteinExistence type="predicted"/>
<protein>
    <submittedName>
        <fullName evidence="2">Uncharacterized protein</fullName>
    </submittedName>
</protein>
<dbReference type="AlphaFoldDB" id="A0A022KXE2"/>
<sequence>MDAQKVSKLPNHGLEHRESPREFGGITGTEFVRRVLKAATVLHAHGYHRIRYVAAYAPAGLHVRVHVGRDTELPSEDMSGAVFEKLAYTSVDNAFLKERDLSGHAVTAGMNADQIADVILGAIPPIDATNDDPEYAARLKELLQRFDGRVDSVLRQRSPWRQADPTFGPPGLPL</sequence>
<dbReference type="EMBL" id="AORC01000011">
    <property type="protein sequence ID" value="EYT49021.1"/>
    <property type="molecule type" value="Genomic_DNA"/>
</dbReference>
<organism evidence="2 3">
    <name type="scientific">Brachybacterium muris UCD-AY4</name>
    <dbReference type="NCBI Taxonomy" id="1249481"/>
    <lineage>
        <taxon>Bacteria</taxon>
        <taxon>Bacillati</taxon>
        <taxon>Actinomycetota</taxon>
        <taxon>Actinomycetes</taxon>
        <taxon>Micrococcales</taxon>
        <taxon>Dermabacteraceae</taxon>
        <taxon>Brachybacterium</taxon>
    </lineage>
</organism>
<evidence type="ECO:0000256" key="1">
    <source>
        <dbReference type="SAM" id="MobiDB-lite"/>
    </source>
</evidence>
<reference evidence="2 3" key="1">
    <citation type="journal article" date="2013" name="Genome Announc.">
        <title>Draft genome sequence of an Actinobacterium, Brachybacterium muris strain UCD-AY4.</title>
        <authorList>
            <person name="Lo J.R."/>
            <person name="Lang J.M."/>
            <person name="Darling A.E."/>
            <person name="Eisen J.A."/>
            <person name="Coil D.A."/>
        </authorList>
    </citation>
    <scope>NUCLEOTIDE SEQUENCE [LARGE SCALE GENOMIC DNA]</scope>
    <source>
        <strain evidence="2 3">UCD-AY4</strain>
    </source>
</reference>
<feature type="region of interest" description="Disordered" evidence="1">
    <location>
        <begin position="1"/>
        <end position="22"/>
    </location>
</feature>
<dbReference type="HOGENOM" id="CLU_1537152_0_0_11"/>
<dbReference type="Proteomes" id="UP000019754">
    <property type="component" value="Unassembled WGS sequence"/>
</dbReference>
<evidence type="ECO:0000313" key="3">
    <source>
        <dbReference type="Proteomes" id="UP000019754"/>
    </source>
</evidence>
<keyword evidence="3" id="KW-1185">Reference proteome</keyword>
<dbReference type="STRING" id="1249481.D641_0109680"/>
<gene>
    <name evidence="2" type="ORF">D641_0109680</name>
</gene>